<comment type="caution">
    <text evidence="2">The sequence shown here is derived from an EMBL/GenBank/DDBJ whole genome shotgun (WGS) entry which is preliminary data.</text>
</comment>
<sequence length="123" mass="12751">MGTHPAVKGNEVVQGGGASVLKAGRAVLAQVKVHLPADVTNRVGEMKSVPLLVGEARLLPSHLMGEGGWCPPCREVLSTEKTTRPGCEPRGPGRAAGMNSSPDSAVQSFSTDHLAFNVSLVRA</sequence>
<gene>
    <name evidence="2" type="ORF">GCM10008957_45480</name>
</gene>
<feature type="compositionally biased region" description="Polar residues" evidence="1">
    <location>
        <begin position="98"/>
        <end position="107"/>
    </location>
</feature>
<evidence type="ECO:0000313" key="2">
    <source>
        <dbReference type="EMBL" id="GGR29360.1"/>
    </source>
</evidence>
<organism evidence="2 3">
    <name type="scientific">Deinococcus ruber</name>
    <dbReference type="NCBI Taxonomy" id="1848197"/>
    <lineage>
        <taxon>Bacteria</taxon>
        <taxon>Thermotogati</taxon>
        <taxon>Deinococcota</taxon>
        <taxon>Deinococci</taxon>
        <taxon>Deinococcales</taxon>
        <taxon>Deinococcaceae</taxon>
        <taxon>Deinococcus</taxon>
    </lineage>
</organism>
<accession>A0A918CMX3</accession>
<evidence type="ECO:0000256" key="1">
    <source>
        <dbReference type="SAM" id="MobiDB-lite"/>
    </source>
</evidence>
<keyword evidence="3" id="KW-1185">Reference proteome</keyword>
<feature type="region of interest" description="Disordered" evidence="1">
    <location>
        <begin position="81"/>
        <end position="107"/>
    </location>
</feature>
<dbReference type="Proteomes" id="UP000603865">
    <property type="component" value="Unassembled WGS sequence"/>
</dbReference>
<dbReference type="EMBL" id="BMQL01000046">
    <property type="protein sequence ID" value="GGR29360.1"/>
    <property type="molecule type" value="Genomic_DNA"/>
</dbReference>
<name>A0A918CMX3_9DEIO</name>
<proteinExistence type="predicted"/>
<reference evidence="2" key="2">
    <citation type="submission" date="2020-09" db="EMBL/GenBank/DDBJ databases">
        <authorList>
            <person name="Sun Q."/>
            <person name="Ohkuma M."/>
        </authorList>
    </citation>
    <scope>NUCLEOTIDE SEQUENCE</scope>
    <source>
        <strain evidence="2">JCM 31311</strain>
    </source>
</reference>
<protein>
    <submittedName>
        <fullName evidence="2">Uncharacterized protein</fullName>
    </submittedName>
</protein>
<reference evidence="2" key="1">
    <citation type="journal article" date="2014" name="Int. J. Syst. Evol. Microbiol.">
        <title>Complete genome sequence of Corynebacterium casei LMG S-19264T (=DSM 44701T), isolated from a smear-ripened cheese.</title>
        <authorList>
            <consortium name="US DOE Joint Genome Institute (JGI-PGF)"/>
            <person name="Walter F."/>
            <person name="Albersmeier A."/>
            <person name="Kalinowski J."/>
            <person name="Ruckert C."/>
        </authorList>
    </citation>
    <scope>NUCLEOTIDE SEQUENCE</scope>
    <source>
        <strain evidence="2">JCM 31311</strain>
    </source>
</reference>
<evidence type="ECO:0000313" key="3">
    <source>
        <dbReference type="Proteomes" id="UP000603865"/>
    </source>
</evidence>
<dbReference type="AlphaFoldDB" id="A0A918CMX3"/>